<evidence type="ECO:0000259" key="2">
    <source>
        <dbReference type="Pfam" id="PF12274"/>
    </source>
</evidence>
<accession>A0A3L6PEG4</accession>
<organism evidence="3 4">
    <name type="scientific">Panicum miliaceum</name>
    <name type="common">Proso millet</name>
    <name type="synonym">Broomcorn millet</name>
    <dbReference type="NCBI Taxonomy" id="4540"/>
    <lineage>
        <taxon>Eukaryota</taxon>
        <taxon>Viridiplantae</taxon>
        <taxon>Streptophyta</taxon>
        <taxon>Embryophyta</taxon>
        <taxon>Tracheophyta</taxon>
        <taxon>Spermatophyta</taxon>
        <taxon>Magnoliopsida</taxon>
        <taxon>Liliopsida</taxon>
        <taxon>Poales</taxon>
        <taxon>Poaceae</taxon>
        <taxon>PACMAD clade</taxon>
        <taxon>Panicoideae</taxon>
        <taxon>Panicodae</taxon>
        <taxon>Paniceae</taxon>
        <taxon>Panicinae</taxon>
        <taxon>Panicum</taxon>
        <taxon>Panicum sect. Panicum</taxon>
    </lineage>
</organism>
<keyword evidence="4" id="KW-1185">Reference proteome</keyword>
<feature type="compositionally biased region" description="Low complexity" evidence="1">
    <location>
        <begin position="21"/>
        <end position="31"/>
    </location>
</feature>
<feature type="compositionally biased region" description="Basic and acidic residues" evidence="1">
    <location>
        <begin position="1"/>
        <end position="12"/>
    </location>
</feature>
<reference evidence="4" key="1">
    <citation type="journal article" date="2019" name="Nat. Commun.">
        <title>The genome of broomcorn millet.</title>
        <authorList>
            <person name="Zou C."/>
            <person name="Miki D."/>
            <person name="Li D."/>
            <person name="Tang Q."/>
            <person name="Xiao L."/>
            <person name="Rajput S."/>
            <person name="Deng P."/>
            <person name="Jia W."/>
            <person name="Huang R."/>
            <person name="Zhang M."/>
            <person name="Sun Y."/>
            <person name="Hu J."/>
            <person name="Fu X."/>
            <person name="Schnable P.S."/>
            <person name="Li F."/>
            <person name="Zhang H."/>
            <person name="Feng B."/>
            <person name="Zhu X."/>
            <person name="Liu R."/>
            <person name="Schnable J.C."/>
            <person name="Zhu J.-K."/>
            <person name="Zhang H."/>
        </authorList>
    </citation>
    <scope>NUCLEOTIDE SEQUENCE [LARGE SCALE GENOMIC DNA]</scope>
</reference>
<evidence type="ECO:0000313" key="4">
    <source>
        <dbReference type="Proteomes" id="UP000275267"/>
    </source>
</evidence>
<feature type="domain" description="DUF3615" evidence="2">
    <location>
        <begin position="111"/>
        <end position="157"/>
    </location>
</feature>
<dbReference type="OrthoDB" id="580703at2759"/>
<comment type="caution">
    <text evidence="3">The sequence shown here is derived from an EMBL/GenBank/DDBJ whole genome shotgun (WGS) entry which is preliminary data.</text>
</comment>
<dbReference type="EMBL" id="PQIB02000018">
    <property type="protein sequence ID" value="RLM54505.1"/>
    <property type="molecule type" value="Genomic_DNA"/>
</dbReference>
<protein>
    <recommendedName>
        <fullName evidence="2">DUF3615 domain-containing protein</fullName>
    </recommendedName>
</protein>
<gene>
    <name evidence="3" type="ORF">C2845_PM10G20560</name>
</gene>
<feature type="region of interest" description="Disordered" evidence="1">
    <location>
        <begin position="1"/>
        <end position="59"/>
    </location>
</feature>
<dbReference type="Pfam" id="PF12274">
    <property type="entry name" value="DUF3615"/>
    <property type="match status" value="1"/>
</dbReference>
<evidence type="ECO:0000256" key="1">
    <source>
        <dbReference type="SAM" id="MobiDB-lite"/>
    </source>
</evidence>
<dbReference type="InterPro" id="IPR022059">
    <property type="entry name" value="DUF3615"/>
</dbReference>
<name>A0A3L6PEG4_PANMI</name>
<sequence length="236" mass="26290">MVEKEAQEEGRSARARRQRAARTAGATGAKEGWWREGEDEDYPRKVLPTPHPSSQARSDETRSIGTFYFIRAPGLSPDNIFYARLYFMAIGRFLIDVEPLDSHTFDRRAEDPKDNNAYYHVNFQAKLGTCNSQPSLFFAELQGKDGPEKVNICTEISWSGILANGINDESQSDNSVFKTYIIYLGLGGLLVGCIGGCSDAYEDVRMVEQADASDPACETDEWVILRDVLSSDIGLK</sequence>
<dbReference type="AlphaFoldDB" id="A0A3L6PEG4"/>
<proteinExistence type="predicted"/>
<evidence type="ECO:0000313" key="3">
    <source>
        <dbReference type="EMBL" id="RLM54505.1"/>
    </source>
</evidence>
<dbReference type="Proteomes" id="UP000275267">
    <property type="component" value="Unassembled WGS sequence"/>
</dbReference>